<feature type="binding site" evidence="13">
    <location>
        <position position="267"/>
    </location>
    <ligand>
        <name>Zn(2+)</name>
        <dbReference type="ChEBI" id="CHEBI:29105"/>
    </ligand>
</feature>
<dbReference type="GO" id="GO:0046872">
    <property type="term" value="F:metal ion binding"/>
    <property type="evidence" value="ECO:0007669"/>
    <property type="project" value="UniProtKB-KW"/>
</dbReference>
<dbReference type="AlphaFoldDB" id="A0A9P7ZGG0"/>
<dbReference type="Proteomes" id="UP000887229">
    <property type="component" value="Unassembled WGS sequence"/>
</dbReference>
<name>A0A9P7ZGG0_9HYPO</name>
<dbReference type="Pfam" id="PF00808">
    <property type="entry name" value="CBFD_NFYB_HMF"/>
    <property type="match status" value="1"/>
</dbReference>
<dbReference type="InterPro" id="IPR003958">
    <property type="entry name" value="CBFA_NFYB_domain"/>
</dbReference>
<dbReference type="Gene3D" id="3.40.50.1220">
    <property type="entry name" value="TPP-binding domain"/>
    <property type="match status" value="1"/>
</dbReference>
<comment type="subcellular location">
    <subcellularLocation>
        <location evidence="2">Nucleus</location>
    </subcellularLocation>
</comment>
<evidence type="ECO:0000256" key="3">
    <source>
        <dbReference type="ARBA" id="ARBA00006924"/>
    </source>
</evidence>
<dbReference type="Pfam" id="PF02146">
    <property type="entry name" value="SIR2"/>
    <property type="match status" value="1"/>
</dbReference>
<dbReference type="CDD" id="cd22905">
    <property type="entry name" value="HFD_Dr1"/>
    <property type="match status" value="1"/>
</dbReference>
<evidence type="ECO:0000313" key="17">
    <source>
        <dbReference type="Proteomes" id="UP000887229"/>
    </source>
</evidence>
<dbReference type="FunFam" id="1.10.20.10:FF:000019">
    <property type="entry name" value="Negative cofactor 2 beta"/>
    <property type="match status" value="1"/>
</dbReference>
<proteinExistence type="inferred from homology"/>
<dbReference type="GO" id="GO:0017136">
    <property type="term" value="F:histone deacetylase activity, NAD-dependent"/>
    <property type="evidence" value="ECO:0007669"/>
    <property type="project" value="TreeGrafter"/>
</dbReference>
<evidence type="ECO:0000256" key="4">
    <source>
        <dbReference type="ARBA" id="ARBA00022679"/>
    </source>
</evidence>
<dbReference type="CDD" id="cd01408">
    <property type="entry name" value="SIRT1"/>
    <property type="match status" value="1"/>
</dbReference>
<keyword evidence="6 13" id="KW-0862">Zinc</keyword>
<gene>
    <name evidence="16" type="ORF">F5Z01DRAFT_627449</name>
</gene>
<dbReference type="OrthoDB" id="420264at2759"/>
<organism evidence="16 17">
    <name type="scientific">Emericellopsis atlantica</name>
    <dbReference type="NCBI Taxonomy" id="2614577"/>
    <lineage>
        <taxon>Eukaryota</taxon>
        <taxon>Fungi</taxon>
        <taxon>Dikarya</taxon>
        <taxon>Ascomycota</taxon>
        <taxon>Pezizomycotina</taxon>
        <taxon>Sordariomycetes</taxon>
        <taxon>Hypocreomycetidae</taxon>
        <taxon>Hypocreales</taxon>
        <taxon>Bionectriaceae</taxon>
        <taxon>Emericellopsis</taxon>
    </lineage>
</organism>
<keyword evidence="17" id="KW-1185">Reference proteome</keyword>
<comment type="subunit">
    <text evidence="10">Forms the NCT transcriptional regulatory complex with nctA and mot1.</text>
</comment>
<evidence type="ECO:0000256" key="14">
    <source>
        <dbReference type="SAM" id="MobiDB-lite"/>
    </source>
</evidence>
<dbReference type="SUPFAM" id="SSF47113">
    <property type="entry name" value="Histone-fold"/>
    <property type="match status" value="1"/>
</dbReference>
<feature type="non-terminal residue" evidence="16">
    <location>
        <position position="1"/>
    </location>
</feature>
<evidence type="ECO:0000256" key="5">
    <source>
        <dbReference type="ARBA" id="ARBA00022723"/>
    </source>
</evidence>
<dbReference type="GeneID" id="70292444"/>
<protein>
    <recommendedName>
        <fullName evidence="11">NCT transcriptional regulatory complex subunit B</fullName>
    </recommendedName>
    <alternativeName>
        <fullName evidence="12">Negative cofactor 2 B</fullName>
    </alternativeName>
</protein>
<dbReference type="GO" id="GO:0046982">
    <property type="term" value="F:protein heterodimerization activity"/>
    <property type="evidence" value="ECO:0007669"/>
    <property type="project" value="InterPro"/>
</dbReference>
<dbReference type="InterPro" id="IPR003000">
    <property type="entry name" value="Sirtuin"/>
</dbReference>
<sequence length="531" mass="58751">GNDDLSLPKATVQKIVTEILPSSTGLSFAKEARDVLIECCVEFITLISSEANEISEKEAKKTIACDHITKALEQLGFTDYVSVVMEAAAEHKEVQKGREKKQDKFANRPRVPRRKMGQEESSLSNGPPVTLASKDLDGVAEYISSGRAKRIVVLTGAGISTAAGIPDFRSPGTGLYDNLSRLDLPYAEAVFDISYFREHPEPFYVLARELYPGKFHPTVSHAFIALLARKNLLDTLFTQNIDCLERRAGVPGDKVVEAHGSFATQRCVECKREFDGDMMVEHVERGDVPRCEDKECKGLVKPDIVFFGEMLPKHFDRETYRLSMADLVLIIGTSLSVYPFAALPGMVQEGKPRVLFNLQRVGGIGARSDDVLALGDCDAQVRKFADALGWRDELEELWKGVVGEKEGKRQLAQRKDHEEELEDEVAKLTADVDTALHLDDEKEKHDTGEKKHEEILDKEKGAETGSEEAPETTTQTKPESPSQTLDGDGLRMRSTGEYGRDAARAHTSTETESVKKDSKGADEEPKDKPAL</sequence>
<dbReference type="PANTHER" id="PTHR11085:SF6">
    <property type="entry name" value="NAD-DEPENDENT PROTEIN DEACETYLASE SIRTUIN-2"/>
    <property type="match status" value="1"/>
</dbReference>
<comment type="caution">
    <text evidence="16">The sequence shown here is derived from an EMBL/GenBank/DDBJ whole genome shotgun (WGS) entry which is preliminary data.</text>
</comment>
<feature type="compositionally biased region" description="Basic and acidic residues" evidence="14">
    <location>
        <begin position="434"/>
        <end position="462"/>
    </location>
</feature>
<dbReference type="PANTHER" id="PTHR11085">
    <property type="entry name" value="NAD-DEPENDENT PROTEIN DEACYLASE SIRTUIN-5, MITOCHONDRIAL-RELATED"/>
    <property type="match status" value="1"/>
</dbReference>
<dbReference type="InterPro" id="IPR026591">
    <property type="entry name" value="Sirtuin_cat_small_dom_sf"/>
</dbReference>
<evidence type="ECO:0000259" key="15">
    <source>
        <dbReference type="PROSITE" id="PS50305"/>
    </source>
</evidence>
<feature type="active site" description="Proton acceptor" evidence="13">
    <location>
        <position position="259"/>
    </location>
</feature>
<feature type="binding site" evidence="13">
    <location>
        <position position="296"/>
    </location>
    <ligand>
        <name>Zn(2+)</name>
        <dbReference type="ChEBI" id="CHEBI:29105"/>
    </ligand>
</feature>
<feature type="compositionally biased region" description="Basic and acidic residues" evidence="14">
    <location>
        <begin position="498"/>
        <end position="531"/>
    </location>
</feature>
<evidence type="ECO:0000256" key="11">
    <source>
        <dbReference type="ARBA" id="ARBA00072420"/>
    </source>
</evidence>
<evidence type="ECO:0000256" key="2">
    <source>
        <dbReference type="ARBA" id="ARBA00004123"/>
    </source>
</evidence>
<evidence type="ECO:0000256" key="7">
    <source>
        <dbReference type="ARBA" id="ARBA00023027"/>
    </source>
</evidence>
<evidence type="ECO:0000256" key="12">
    <source>
        <dbReference type="ARBA" id="ARBA00079659"/>
    </source>
</evidence>
<feature type="domain" description="Deacetylase sirtuin-type" evidence="15">
    <location>
        <begin position="129"/>
        <end position="391"/>
    </location>
</feature>
<feature type="binding site" evidence="13">
    <location>
        <position position="270"/>
    </location>
    <ligand>
        <name>Zn(2+)</name>
        <dbReference type="ChEBI" id="CHEBI:29105"/>
    </ligand>
</feature>
<feature type="compositionally biased region" description="Polar residues" evidence="14">
    <location>
        <begin position="471"/>
        <end position="485"/>
    </location>
</feature>
<comment type="cofactor">
    <cofactor evidence="1">
        <name>Zn(2+)</name>
        <dbReference type="ChEBI" id="CHEBI:29105"/>
    </cofactor>
</comment>
<dbReference type="Gene3D" id="3.30.1600.10">
    <property type="entry name" value="SIR2/SIRT2 'Small Domain"/>
    <property type="match status" value="1"/>
</dbReference>
<evidence type="ECO:0000256" key="1">
    <source>
        <dbReference type="ARBA" id="ARBA00001947"/>
    </source>
</evidence>
<dbReference type="EMBL" id="MU251268">
    <property type="protein sequence ID" value="KAG9251362.1"/>
    <property type="molecule type" value="Genomic_DNA"/>
</dbReference>
<evidence type="ECO:0000256" key="6">
    <source>
        <dbReference type="ARBA" id="ARBA00022833"/>
    </source>
</evidence>
<feature type="region of interest" description="Disordered" evidence="14">
    <location>
        <begin position="434"/>
        <end position="531"/>
    </location>
</feature>
<dbReference type="SUPFAM" id="SSF52467">
    <property type="entry name" value="DHS-like NAD/FAD-binding domain"/>
    <property type="match status" value="1"/>
</dbReference>
<dbReference type="InterPro" id="IPR009072">
    <property type="entry name" value="Histone-fold"/>
</dbReference>
<dbReference type="InterPro" id="IPR029035">
    <property type="entry name" value="DHS-like_NAD/FAD-binding_dom"/>
</dbReference>
<evidence type="ECO:0000313" key="16">
    <source>
        <dbReference type="EMBL" id="KAG9251362.1"/>
    </source>
</evidence>
<evidence type="ECO:0000256" key="13">
    <source>
        <dbReference type="PROSITE-ProRule" id="PRU00236"/>
    </source>
</evidence>
<accession>A0A9P7ZGG0</accession>
<keyword evidence="5 13" id="KW-0479">Metal-binding</keyword>
<evidence type="ECO:0000256" key="10">
    <source>
        <dbReference type="ARBA" id="ARBA00065193"/>
    </source>
</evidence>
<dbReference type="InterPro" id="IPR050134">
    <property type="entry name" value="NAD-dep_sirtuin_deacylases"/>
</dbReference>
<reference evidence="16" key="1">
    <citation type="journal article" date="2021" name="IMA Fungus">
        <title>Genomic characterization of three marine fungi, including Emericellopsis atlantica sp. nov. with signatures of a generalist lifestyle and marine biomass degradation.</title>
        <authorList>
            <person name="Hagestad O.C."/>
            <person name="Hou L."/>
            <person name="Andersen J.H."/>
            <person name="Hansen E.H."/>
            <person name="Altermark B."/>
            <person name="Li C."/>
            <person name="Kuhnert E."/>
            <person name="Cox R.J."/>
            <person name="Crous P.W."/>
            <person name="Spatafora J.W."/>
            <person name="Lail K."/>
            <person name="Amirebrahimi M."/>
            <person name="Lipzen A."/>
            <person name="Pangilinan J."/>
            <person name="Andreopoulos W."/>
            <person name="Hayes R.D."/>
            <person name="Ng V."/>
            <person name="Grigoriev I.V."/>
            <person name="Jackson S.A."/>
            <person name="Sutton T.D.S."/>
            <person name="Dobson A.D.W."/>
            <person name="Rama T."/>
        </authorList>
    </citation>
    <scope>NUCLEOTIDE SEQUENCE</scope>
    <source>
        <strain evidence="16">TS7</strain>
    </source>
</reference>
<keyword evidence="8" id="KW-0539">Nucleus</keyword>
<dbReference type="PROSITE" id="PS50305">
    <property type="entry name" value="SIRTUIN"/>
    <property type="match status" value="1"/>
</dbReference>
<dbReference type="GO" id="GO:0070403">
    <property type="term" value="F:NAD+ binding"/>
    <property type="evidence" value="ECO:0007669"/>
    <property type="project" value="InterPro"/>
</dbReference>
<dbReference type="GO" id="GO:0005634">
    <property type="term" value="C:nucleus"/>
    <property type="evidence" value="ECO:0007669"/>
    <property type="project" value="UniProtKB-SubCell"/>
</dbReference>
<comment type="function">
    <text evidence="9">Part of the NCT transcriptional regulatory complex that acts as a key regulator of ergosterol biosynthesis and the azole exporter cdr1B. The NCT complex binds the promoters of genes linked to azole susceptibility, and especially represses the expression of cdr1B transporter.</text>
</comment>
<evidence type="ECO:0000256" key="9">
    <source>
        <dbReference type="ARBA" id="ARBA00053814"/>
    </source>
</evidence>
<keyword evidence="7" id="KW-0520">NAD</keyword>
<feature type="compositionally biased region" description="Basic and acidic residues" evidence="14">
    <location>
        <begin position="91"/>
        <end position="106"/>
    </location>
</feature>
<dbReference type="InterPro" id="IPR026590">
    <property type="entry name" value="Ssirtuin_cat_dom"/>
</dbReference>
<feature type="region of interest" description="Disordered" evidence="14">
    <location>
        <begin position="91"/>
        <end position="130"/>
    </location>
</feature>
<feature type="binding site" evidence="13">
    <location>
        <position position="291"/>
    </location>
    <ligand>
        <name>Zn(2+)</name>
        <dbReference type="ChEBI" id="CHEBI:29105"/>
    </ligand>
</feature>
<dbReference type="RefSeq" id="XP_046115286.1">
    <property type="nucleotide sequence ID" value="XM_046261541.1"/>
</dbReference>
<feature type="region of interest" description="Disordered" evidence="14">
    <location>
        <begin position="405"/>
        <end position="424"/>
    </location>
</feature>
<comment type="similarity">
    <text evidence="3">Belongs to the sirtuin family. Class I subfamily.</text>
</comment>
<keyword evidence="4" id="KW-0808">Transferase</keyword>
<feature type="compositionally biased region" description="Basic and acidic residues" evidence="14">
    <location>
        <begin position="405"/>
        <end position="418"/>
    </location>
</feature>
<evidence type="ECO:0000256" key="8">
    <source>
        <dbReference type="ARBA" id="ARBA00023242"/>
    </source>
</evidence>
<dbReference type="Gene3D" id="1.10.20.10">
    <property type="entry name" value="Histone, subunit A"/>
    <property type="match status" value="1"/>
</dbReference>